<feature type="region of interest" description="Disordered" evidence="1">
    <location>
        <begin position="332"/>
        <end position="355"/>
    </location>
</feature>
<proteinExistence type="predicted"/>
<reference evidence="2 3" key="1">
    <citation type="journal article" date="2018" name="Proc. R. Soc. B">
        <title>A non-coding region near Follistatin controls head colour polymorphism in the Gouldian finch.</title>
        <authorList>
            <person name="Toomey M.B."/>
            <person name="Marques C.I."/>
            <person name="Andrade P."/>
            <person name="Araujo P.M."/>
            <person name="Sabatino S."/>
            <person name="Gazda M.A."/>
            <person name="Afonso S."/>
            <person name="Lopes R.J."/>
            <person name="Corbo J.C."/>
            <person name="Carneiro M."/>
        </authorList>
    </citation>
    <scope>NUCLEOTIDE SEQUENCE [LARGE SCALE GENOMIC DNA]</scope>
    <source>
        <strain evidence="2">Red01</strain>
        <tissue evidence="2">Muscle</tissue>
    </source>
</reference>
<dbReference type="AlphaFoldDB" id="A0A3L8RUA4"/>
<dbReference type="Proteomes" id="UP000276834">
    <property type="component" value="Unassembled WGS sequence"/>
</dbReference>
<evidence type="ECO:0000313" key="2">
    <source>
        <dbReference type="EMBL" id="RLV83760.1"/>
    </source>
</evidence>
<organism evidence="2 3">
    <name type="scientific">Chloebia gouldiae</name>
    <name type="common">Gouldian finch</name>
    <name type="synonym">Erythrura gouldiae</name>
    <dbReference type="NCBI Taxonomy" id="44316"/>
    <lineage>
        <taxon>Eukaryota</taxon>
        <taxon>Metazoa</taxon>
        <taxon>Chordata</taxon>
        <taxon>Craniata</taxon>
        <taxon>Vertebrata</taxon>
        <taxon>Euteleostomi</taxon>
        <taxon>Archelosauria</taxon>
        <taxon>Archosauria</taxon>
        <taxon>Dinosauria</taxon>
        <taxon>Saurischia</taxon>
        <taxon>Theropoda</taxon>
        <taxon>Coelurosauria</taxon>
        <taxon>Aves</taxon>
        <taxon>Neognathae</taxon>
        <taxon>Neoaves</taxon>
        <taxon>Telluraves</taxon>
        <taxon>Australaves</taxon>
        <taxon>Passeriformes</taxon>
        <taxon>Passeroidea</taxon>
        <taxon>Passeridae</taxon>
        <taxon>Chloebia</taxon>
    </lineage>
</organism>
<dbReference type="PROSITE" id="PS51257">
    <property type="entry name" value="PROKAR_LIPOPROTEIN"/>
    <property type="match status" value="1"/>
</dbReference>
<sequence>MRVNWENSQCCGCGPAPAGLSCQVLFQNYRITEYAHLEGTHKDHQVQLLALHRTIPKSHTPLGSCLLQEELGGKGSSKRSCSKCLHFLQDDFHCFPWAADVHQTPWLTLCKPPGYPQASQYMPYCKVGPLRGPTPARGYFSGFSEQGNCKDNFPTQTGSTQDVPTAQVLQCTGGCRAISDGGWGKGARRVFFTFSSLHSIVLSVLFHGSHDAELLCSLCWLAGFIDLCALPRGGKVELLDGVRLSQLLLAVLCPTREEGHVQLGRAGVPLVLVSQCCLLLGLRPLKSGDTSSCPPFDQLGCLVQPTLSSPDVWVELGDQDIVLPDLQTMPSRVDASGAPGRGRSRKQFPEAPSVLQGTELPPPLYLSSKWKLMGNVTPLPLLRIPLKPELSWCVAGSWFTNRALPVHGGALGKPVQASALCGSCGTV</sequence>
<protein>
    <submittedName>
        <fullName evidence="2">Uncharacterized protein</fullName>
    </submittedName>
</protein>
<name>A0A3L8RUA4_CHLGU</name>
<gene>
    <name evidence="2" type="ORF">DV515_00016337</name>
</gene>
<accession>A0A3L8RUA4</accession>
<comment type="caution">
    <text evidence="2">The sequence shown here is derived from an EMBL/GenBank/DDBJ whole genome shotgun (WGS) entry which is preliminary data.</text>
</comment>
<keyword evidence="3" id="KW-1185">Reference proteome</keyword>
<evidence type="ECO:0000313" key="3">
    <source>
        <dbReference type="Proteomes" id="UP000276834"/>
    </source>
</evidence>
<dbReference type="EMBL" id="QUSF01000293">
    <property type="protein sequence ID" value="RLV83760.1"/>
    <property type="molecule type" value="Genomic_DNA"/>
</dbReference>
<evidence type="ECO:0000256" key="1">
    <source>
        <dbReference type="SAM" id="MobiDB-lite"/>
    </source>
</evidence>
<dbReference type="OrthoDB" id="9222547at2759"/>